<dbReference type="AlphaFoldDB" id="A0A0C3LCA3"/>
<evidence type="ECO:0000256" key="1">
    <source>
        <dbReference type="SAM" id="MobiDB-lite"/>
    </source>
</evidence>
<reference evidence="3" key="2">
    <citation type="submission" date="2015-01" db="EMBL/GenBank/DDBJ databases">
        <title>Evolutionary Origins and Diversification of the Mycorrhizal Mutualists.</title>
        <authorList>
            <consortium name="DOE Joint Genome Institute"/>
            <consortium name="Mycorrhizal Genomics Consortium"/>
            <person name="Kohler A."/>
            <person name="Kuo A."/>
            <person name="Nagy L.G."/>
            <person name="Floudas D."/>
            <person name="Copeland A."/>
            <person name="Barry K.W."/>
            <person name="Cichocki N."/>
            <person name="Veneault-Fourrey C."/>
            <person name="LaButti K."/>
            <person name="Lindquist E.A."/>
            <person name="Lipzen A."/>
            <person name="Lundell T."/>
            <person name="Morin E."/>
            <person name="Murat C."/>
            <person name="Riley R."/>
            <person name="Ohm R."/>
            <person name="Sun H."/>
            <person name="Tunlid A."/>
            <person name="Henrissat B."/>
            <person name="Grigoriev I.V."/>
            <person name="Hibbett D.S."/>
            <person name="Martin F."/>
        </authorList>
    </citation>
    <scope>NUCLEOTIDE SEQUENCE [LARGE SCALE GENOMIC DNA]</scope>
    <source>
        <strain evidence="3">MUT 4182</strain>
    </source>
</reference>
<evidence type="ECO:0000313" key="2">
    <source>
        <dbReference type="EMBL" id="KIO19122.1"/>
    </source>
</evidence>
<proteinExistence type="predicted"/>
<keyword evidence="3" id="KW-1185">Reference proteome</keyword>
<feature type="compositionally biased region" description="Polar residues" evidence="1">
    <location>
        <begin position="90"/>
        <end position="101"/>
    </location>
</feature>
<accession>A0A0C3LCA3</accession>
<name>A0A0C3LCA3_9AGAM</name>
<dbReference type="HOGENOM" id="CLU_2086555_0_0_1"/>
<dbReference type="Proteomes" id="UP000054248">
    <property type="component" value="Unassembled WGS sequence"/>
</dbReference>
<protein>
    <submittedName>
        <fullName evidence="2">Uncharacterized protein</fullName>
    </submittedName>
</protein>
<dbReference type="EMBL" id="KN823240">
    <property type="protein sequence ID" value="KIO19122.1"/>
    <property type="molecule type" value="Genomic_DNA"/>
</dbReference>
<evidence type="ECO:0000313" key="3">
    <source>
        <dbReference type="Proteomes" id="UP000054248"/>
    </source>
</evidence>
<reference evidence="2 3" key="1">
    <citation type="submission" date="2014-04" db="EMBL/GenBank/DDBJ databases">
        <authorList>
            <consortium name="DOE Joint Genome Institute"/>
            <person name="Kuo A."/>
            <person name="Girlanda M."/>
            <person name="Perotto S."/>
            <person name="Kohler A."/>
            <person name="Nagy L.G."/>
            <person name="Floudas D."/>
            <person name="Copeland A."/>
            <person name="Barry K.W."/>
            <person name="Cichocki N."/>
            <person name="Veneault-Fourrey C."/>
            <person name="LaButti K."/>
            <person name="Lindquist E.A."/>
            <person name="Lipzen A."/>
            <person name="Lundell T."/>
            <person name="Morin E."/>
            <person name="Murat C."/>
            <person name="Sun H."/>
            <person name="Tunlid A."/>
            <person name="Henrissat B."/>
            <person name="Grigoriev I.V."/>
            <person name="Hibbett D.S."/>
            <person name="Martin F."/>
            <person name="Nordberg H.P."/>
            <person name="Cantor M.N."/>
            <person name="Hua S.X."/>
        </authorList>
    </citation>
    <scope>NUCLEOTIDE SEQUENCE [LARGE SCALE GENOMIC DNA]</scope>
    <source>
        <strain evidence="2 3">MUT 4182</strain>
    </source>
</reference>
<sequence>MSALDDICAGLCGFCVICCSSALESWCMFKRYGSDGCGCCGCRCGGSRGCCPSCGGFDDEDAWDKEDRERAAATPVANTPTIEGVGPNVKQASSAATPTQEQPKETAQMEVPQKQEA</sequence>
<feature type="region of interest" description="Disordered" evidence="1">
    <location>
        <begin position="67"/>
        <end position="117"/>
    </location>
</feature>
<gene>
    <name evidence="2" type="ORF">M407DRAFT_246279</name>
</gene>
<organism evidence="2 3">
    <name type="scientific">Tulasnella calospora MUT 4182</name>
    <dbReference type="NCBI Taxonomy" id="1051891"/>
    <lineage>
        <taxon>Eukaryota</taxon>
        <taxon>Fungi</taxon>
        <taxon>Dikarya</taxon>
        <taxon>Basidiomycota</taxon>
        <taxon>Agaricomycotina</taxon>
        <taxon>Agaricomycetes</taxon>
        <taxon>Cantharellales</taxon>
        <taxon>Tulasnellaceae</taxon>
        <taxon>Tulasnella</taxon>
    </lineage>
</organism>